<feature type="compositionally biased region" description="Pro residues" evidence="1">
    <location>
        <begin position="32"/>
        <end position="42"/>
    </location>
</feature>
<proteinExistence type="predicted"/>
<evidence type="ECO:0000313" key="2">
    <source>
        <dbReference type="EMBL" id="VVB11656.1"/>
    </source>
</evidence>
<reference evidence="2" key="1">
    <citation type="submission" date="2019-07" db="EMBL/GenBank/DDBJ databases">
        <authorList>
            <person name="Dittberner H."/>
        </authorList>
    </citation>
    <scope>NUCLEOTIDE SEQUENCE [LARGE SCALE GENOMIC DNA]</scope>
</reference>
<sequence length="124" mass="13501">MVASSLSEMTERLSIFSPWLDLTSPTRLQSSPPDPLDPPDPSNSPTSARISVVISQKLVSPLIQNETPALPRSPVTSLLTTSSHLRRILLSSKVFIDKYLAIEMGSPVALYCLTVTLIGIKIWA</sequence>
<gene>
    <name evidence="2" type="ORF">ANE_LOCUS22100</name>
</gene>
<dbReference type="Proteomes" id="UP000489600">
    <property type="component" value="Unassembled WGS sequence"/>
</dbReference>
<comment type="caution">
    <text evidence="2">The sequence shown here is derived from an EMBL/GenBank/DDBJ whole genome shotgun (WGS) entry which is preliminary data.</text>
</comment>
<dbReference type="AlphaFoldDB" id="A0A565CDI2"/>
<name>A0A565CDI2_9BRAS</name>
<evidence type="ECO:0000313" key="3">
    <source>
        <dbReference type="Proteomes" id="UP000489600"/>
    </source>
</evidence>
<accession>A0A565CDI2</accession>
<evidence type="ECO:0000256" key="1">
    <source>
        <dbReference type="SAM" id="MobiDB-lite"/>
    </source>
</evidence>
<dbReference type="EMBL" id="CABITT030000007">
    <property type="protein sequence ID" value="VVB11656.1"/>
    <property type="molecule type" value="Genomic_DNA"/>
</dbReference>
<feature type="region of interest" description="Disordered" evidence="1">
    <location>
        <begin position="23"/>
        <end position="47"/>
    </location>
</feature>
<protein>
    <submittedName>
        <fullName evidence="2">Uncharacterized protein</fullName>
    </submittedName>
</protein>
<keyword evidence="3" id="KW-1185">Reference proteome</keyword>
<organism evidence="2 3">
    <name type="scientific">Arabis nemorensis</name>
    <dbReference type="NCBI Taxonomy" id="586526"/>
    <lineage>
        <taxon>Eukaryota</taxon>
        <taxon>Viridiplantae</taxon>
        <taxon>Streptophyta</taxon>
        <taxon>Embryophyta</taxon>
        <taxon>Tracheophyta</taxon>
        <taxon>Spermatophyta</taxon>
        <taxon>Magnoliopsida</taxon>
        <taxon>eudicotyledons</taxon>
        <taxon>Gunneridae</taxon>
        <taxon>Pentapetalae</taxon>
        <taxon>rosids</taxon>
        <taxon>malvids</taxon>
        <taxon>Brassicales</taxon>
        <taxon>Brassicaceae</taxon>
        <taxon>Arabideae</taxon>
        <taxon>Arabis</taxon>
    </lineage>
</organism>